<feature type="compositionally biased region" description="Polar residues" evidence="1">
    <location>
        <begin position="30"/>
        <end position="42"/>
    </location>
</feature>
<organism evidence="2 3">
    <name type="scientific">Schizothecium vesticola</name>
    <dbReference type="NCBI Taxonomy" id="314040"/>
    <lineage>
        <taxon>Eukaryota</taxon>
        <taxon>Fungi</taxon>
        <taxon>Dikarya</taxon>
        <taxon>Ascomycota</taxon>
        <taxon>Pezizomycotina</taxon>
        <taxon>Sordariomycetes</taxon>
        <taxon>Sordariomycetidae</taxon>
        <taxon>Sordariales</taxon>
        <taxon>Schizotheciaceae</taxon>
        <taxon>Schizothecium</taxon>
    </lineage>
</organism>
<sequence>MPCTAHATCSMGWTPIPRPVHAVTGDPMMSSPTSLQSESPAASVQSVLLMTDGPQSHCRSLRPQSGNSPDRLLRRRRRPLLRHPVHLRCPARRASWWVLRGARAAAPVQSRASPVLGSGYLFSGSAQLHVPRHTRYGATGPWGHGATGLLDDEATGPTHPGSRKPMKESCLPRAGPCLLPDSCVAARLFGERMRPTSMHDGRTKSEHKKVQIRLSSRDKIREDWFDDMV</sequence>
<gene>
    <name evidence="2" type="ORF">B0T18DRAFT_418920</name>
</gene>
<feature type="region of interest" description="Disordered" evidence="1">
    <location>
        <begin position="147"/>
        <end position="168"/>
    </location>
</feature>
<evidence type="ECO:0000256" key="1">
    <source>
        <dbReference type="SAM" id="MobiDB-lite"/>
    </source>
</evidence>
<evidence type="ECO:0000313" key="3">
    <source>
        <dbReference type="Proteomes" id="UP001172155"/>
    </source>
</evidence>
<protein>
    <submittedName>
        <fullName evidence="2">Uncharacterized protein</fullName>
    </submittedName>
</protein>
<comment type="caution">
    <text evidence="2">The sequence shown here is derived from an EMBL/GenBank/DDBJ whole genome shotgun (WGS) entry which is preliminary data.</text>
</comment>
<dbReference type="AlphaFoldDB" id="A0AA40EKD6"/>
<evidence type="ECO:0000313" key="2">
    <source>
        <dbReference type="EMBL" id="KAK0740884.1"/>
    </source>
</evidence>
<reference evidence="2" key="1">
    <citation type="submission" date="2023-06" db="EMBL/GenBank/DDBJ databases">
        <title>Genome-scale phylogeny and comparative genomics of the fungal order Sordariales.</title>
        <authorList>
            <consortium name="Lawrence Berkeley National Laboratory"/>
            <person name="Hensen N."/>
            <person name="Bonometti L."/>
            <person name="Westerberg I."/>
            <person name="Brannstrom I.O."/>
            <person name="Guillou S."/>
            <person name="Cros-Aarteil S."/>
            <person name="Calhoun S."/>
            <person name="Haridas S."/>
            <person name="Kuo A."/>
            <person name="Mondo S."/>
            <person name="Pangilinan J."/>
            <person name="Riley R."/>
            <person name="LaButti K."/>
            <person name="Andreopoulos B."/>
            <person name="Lipzen A."/>
            <person name="Chen C."/>
            <person name="Yanf M."/>
            <person name="Daum C."/>
            <person name="Ng V."/>
            <person name="Clum A."/>
            <person name="Steindorff A."/>
            <person name="Ohm R."/>
            <person name="Martin F."/>
            <person name="Silar P."/>
            <person name="Natvig D."/>
            <person name="Lalanne C."/>
            <person name="Gautier V."/>
            <person name="Ament-velasquez S.L."/>
            <person name="Kruys A."/>
            <person name="Hutchinson M.I."/>
            <person name="Powell A.J."/>
            <person name="Barry K."/>
            <person name="Miller A.N."/>
            <person name="Grigoriev I.V."/>
            <person name="Debuchy R."/>
            <person name="Gladieux P."/>
            <person name="Thoren M.H."/>
            <person name="Johannesson H."/>
        </authorList>
    </citation>
    <scope>NUCLEOTIDE SEQUENCE</scope>
    <source>
        <strain evidence="2">SMH3187-1</strain>
    </source>
</reference>
<accession>A0AA40EKD6</accession>
<keyword evidence="3" id="KW-1185">Reference proteome</keyword>
<dbReference type="Proteomes" id="UP001172155">
    <property type="component" value="Unassembled WGS sequence"/>
</dbReference>
<feature type="region of interest" description="Disordered" evidence="1">
    <location>
        <begin position="22"/>
        <end position="42"/>
    </location>
</feature>
<dbReference type="EMBL" id="JAUKUD010000006">
    <property type="protein sequence ID" value="KAK0740884.1"/>
    <property type="molecule type" value="Genomic_DNA"/>
</dbReference>
<proteinExistence type="predicted"/>
<name>A0AA40EKD6_9PEZI</name>